<organism evidence="1 2">
    <name type="scientific">Parasutterella excrementihominis</name>
    <dbReference type="NCBI Taxonomy" id="487175"/>
    <lineage>
        <taxon>Bacteria</taxon>
        <taxon>Pseudomonadati</taxon>
        <taxon>Pseudomonadota</taxon>
        <taxon>Betaproteobacteria</taxon>
        <taxon>Burkholderiales</taxon>
        <taxon>Sutterellaceae</taxon>
        <taxon>Parasutterella</taxon>
    </lineage>
</organism>
<dbReference type="AlphaFoldDB" id="A0A6I3RZM7"/>
<protein>
    <submittedName>
        <fullName evidence="1">DUF1840 family protein</fullName>
    </submittedName>
</protein>
<accession>A0A6I3RZM7</accession>
<dbReference type="InterPro" id="IPR014991">
    <property type="entry name" value="DUF1840"/>
</dbReference>
<dbReference type="Pfam" id="PF08895">
    <property type="entry name" value="DUF1840"/>
    <property type="match status" value="1"/>
</dbReference>
<reference evidence="1 2" key="1">
    <citation type="journal article" date="2019" name="Nat. Med.">
        <title>A library of human gut bacterial isolates paired with longitudinal multiomics data enables mechanistic microbiome research.</title>
        <authorList>
            <person name="Poyet M."/>
            <person name="Groussin M."/>
            <person name="Gibbons S.M."/>
            <person name="Avila-Pacheco J."/>
            <person name="Jiang X."/>
            <person name="Kearney S.M."/>
            <person name="Perrotta A.R."/>
            <person name="Berdy B."/>
            <person name="Zhao S."/>
            <person name="Lieberman T.D."/>
            <person name="Swanson P.K."/>
            <person name="Smith M."/>
            <person name="Roesemann S."/>
            <person name="Alexander J.E."/>
            <person name="Rich S.A."/>
            <person name="Livny J."/>
            <person name="Vlamakis H."/>
            <person name="Clish C."/>
            <person name="Bullock K."/>
            <person name="Deik A."/>
            <person name="Scott J."/>
            <person name="Pierce K.A."/>
            <person name="Xavier R.J."/>
            <person name="Alm E.J."/>
        </authorList>
    </citation>
    <scope>NUCLEOTIDE SEQUENCE [LARGE SCALE GENOMIC DNA]</scope>
    <source>
        <strain evidence="1 2">BIOML-A2</strain>
    </source>
</reference>
<gene>
    <name evidence="1" type="ORF">GMD42_02560</name>
</gene>
<comment type="caution">
    <text evidence="1">The sequence shown here is derived from an EMBL/GenBank/DDBJ whole genome shotgun (WGS) entry which is preliminary data.</text>
</comment>
<name>A0A6I3RZM7_9BURK</name>
<dbReference type="Proteomes" id="UP000462362">
    <property type="component" value="Unassembled WGS sequence"/>
</dbReference>
<proteinExistence type="predicted"/>
<dbReference type="EMBL" id="WNCL01000005">
    <property type="protein sequence ID" value="MTU42520.1"/>
    <property type="molecule type" value="Genomic_DNA"/>
</dbReference>
<evidence type="ECO:0000313" key="2">
    <source>
        <dbReference type="Proteomes" id="UP000462362"/>
    </source>
</evidence>
<evidence type="ECO:0000313" key="1">
    <source>
        <dbReference type="EMBL" id="MTU42520.1"/>
    </source>
</evidence>
<sequence>MGRCPAEAHLKPPGFPQNRIPSRIFLSLIEVTMAIVTFKSNAAGEIYMFRETAEKIFKVIGKPLGIRGVLTPEELPAAIAALKTEMEKEKEYLKAVREREDKLFKEGKDLDEEKKPSIEQPVYFTQRAYPLLEMFELSLKDDTPVVWGV</sequence>